<feature type="transmembrane region" description="Helical" evidence="1">
    <location>
        <begin position="205"/>
        <end position="225"/>
    </location>
</feature>
<proteinExistence type="predicted"/>
<reference evidence="2 3" key="1">
    <citation type="journal article" date="2012" name="J. Bacteriol.">
        <title>Genome sequence of benzo(a)pyrene-degrading bacterium Novosphingobium pentaromativorans US6-1.</title>
        <authorList>
            <person name="Luo Y.R."/>
            <person name="Kang S.G."/>
            <person name="Kim S.J."/>
            <person name="Kim M.R."/>
            <person name="Li N."/>
            <person name="Lee J.H."/>
            <person name="Kwon K.K."/>
        </authorList>
    </citation>
    <scope>NUCLEOTIDE SEQUENCE [LARGE SCALE GENOMIC DNA]</scope>
    <source>
        <strain evidence="2 3">US6-1</strain>
    </source>
</reference>
<name>G6EHD2_9SPHN</name>
<accession>G6EHD2</accession>
<evidence type="ECO:0008006" key="4">
    <source>
        <dbReference type="Google" id="ProtNLM"/>
    </source>
</evidence>
<dbReference type="OrthoDB" id="5191116at2"/>
<comment type="caution">
    <text evidence="2">The sequence shown here is derived from an EMBL/GenBank/DDBJ whole genome shotgun (WGS) entry which is preliminary data.</text>
</comment>
<keyword evidence="1" id="KW-0812">Transmembrane</keyword>
<keyword evidence="3" id="KW-1185">Reference proteome</keyword>
<evidence type="ECO:0000256" key="1">
    <source>
        <dbReference type="SAM" id="Phobius"/>
    </source>
</evidence>
<dbReference type="InterPro" id="IPR009339">
    <property type="entry name" value="DUF998"/>
</dbReference>
<dbReference type="eggNOG" id="COG3371">
    <property type="taxonomic scope" value="Bacteria"/>
</dbReference>
<organism evidence="2 3">
    <name type="scientific">Novosphingobium pentaromativorans US6-1</name>
    <dbReference type="NCBI Taxonomy" id="1088721"/>
    <lineage>
        <taxon>Bacteria</taxon>
        <taxon>Pseudomonadati</taxon>
        <taxon>Pseudomonadota</taxon>
        <taxon>Alphaproteobacteria</taxon>
        <taxon>Sphingomonadales</taxon>
        <taxon>Sphingomonadaceae</taxon>
        <taxon>Novosphingobium</taxon>
    </lineage>
</organism>
<dbReference type="Pfam" id="PF06197">
    <property type="entry name" value="DUF998"/>
    <property type="match status" value="1"/>
</dbReference>
<dbReference type="Proteomes" id="UP000004030">
    <property type="component" value="Unassembled WGS sequence"/>
</dbReference>
<keyword evidence="1" id="KW-0472">Membrane</keyword>
<feature type="transmembrane region" description="Helical" evidence="1">
    <location>
        <begin position="134"/>
        <end position="154"/>
    </location>
</feature>
<feature type="transmembrane region" description="Helical" evidence="1">
    <location>
        <begin position="63"/>
        <end position="87"/>
    </location>
</feature>
<dbReference type="KEGG" id="npn:JI59_20270"/>
<dbReference type="RefSeq" id="WP_007014661.1">
    <property type="nucleotide sequence ID" value="NZ_AGFM01000058.1"/>
</dbReference>
<gene>
    <name evidence="2" type="ORF">NSU_3753</name>
</gene>
<sequence length="238" mass="24685">MDGESHLLRLAGLLWLIAGLSYLSAETVAAAAFPGYSYARNYVSDLGVPYADVIDGRVLRSGLAWLMNWGGFILDGVLFAAASVIAARLAFTAKDGVNPWAAVFLVLALMHSAGTVLVGLVHSGSRELASGADHYHVLGAAMAILGGNLALLAAAPGGRHLDLPRAWRSTSTLLGLFGLGSLALLEVNRIGRTPILPDGVLERASIYPITAWEIVTGLTLLAASFRVAKVAPAGTGAT</sequence>
<feature type="transmembrane region" description="Helical" evidence="1">
    <location>
        <begin position="166"/>
        <end position="185"/>
    </location>
</feature>
<dbReference type="AlphaFoldDB" id="G6EHD2"/>
<evidence type="ECO:0000313" key="2">
    <source>
        <dbReference type="EMBL" id="EHJ59421.1"/>
    </source>
</evidence>
<dbReference type="EMBL" id="AGFM01000058">
    <property type="protein sequence ID" value="EHJ59421.1"/>
    <property type="molecule type" value="Genomic_DNA"/>
</dbReference>
<dbReference type="PATRIC" id="fig|1088721.3.peg.3698"/>
<protein>
    <recommendedName>
        <fullName evidence="4">DUF998 domain-containing protein</fullName>
    </recommendedName>
</protein>
<keyword evidence="1" id="KW-1133">Transmembrane helix</keyword>
<evidence type="ECO:0000313" key="3">
    <source>
        <dbReference type="Proteomes" id="UP000004030"/>
    </source>
</evidence>
<feature type="transmembrane region" description="Helical" evidence="1">
    <location>
        <begin position="99"/>
        <end position="122"/>
    </location>
</feature>